<evidence type="ECO:0000313" key="3">
    <source>
        <dbReference type="Proteomes" id="UP001295740"/>
    </source>
</evidence>
<dbReference type="EMBL" id="CAUWAG010000020">
    <property type="protein sequence ID" value="CAJ2512702.1"/>
    <property type="molecule type" value="Genomic_DNA"/>
</dbReference>
<feature type="region of interest" description="Disordered" evidence="1">
    <location>
        <begin position="1"/>
        <end position="43"/>
    </location>
</feature>
<name>A0AAI8VX54_9PEZI</name>
<dbReference type="AlphaFoldDB" id="A0AAI8VX54"/>
<dbReference type="Proteomes" id="UP001295740">
    <property type="component" value="Unassembled WGS sequence"/>
</dbReference>
<evidence type="ECO:0000256" key="1">
    <source>
        <dbReference type="SAM" id="MobiDB-lite"/>
    </source>
</evidence>
<organism evidence="2 3">
    <name type="scientific">Anthostomella pinea</name>
    <dbReference type="NCBI Taxonomy" id="933095"/>
    <lineage>
        <taxon>Eukaryota</taxon>
        <taxon>Fungi</taxon>
        <taxon>Dikarya</taxon>
        <taxon>Ascomycota</taxon>
        <taxon>Pezizomycotina</taxon>
        <taxon>Sordariomycetes</taxon>
        <taxon>Xylariomycetidae</taxon>
        <taxon>Xylariales</taxon>
        <taxon>Xylariaceae</taxon>
        <taxon>Anthostomella</taxon>
    </lineage>
</organism>
<proteinExistence type="predicted"/>
<protein>
    <submittedName>
        <fullName evidence="2">Uu.00g008210.m01.CDS01</fullName>
    </submittedName>
</protein>
<reference evidence="2" key="1">
    <citation type="submission" date="2023-10" db="EMBL/GenBank/DDBJ databases">
        <authorList>
            <person name="Hackl T."/>
        </authorList>
    </citation>
    <scope>NUCLEOTIDE SEQUENCE</scope>
</reference>
<gene>
    <name evidence="2" type="ORF">KHLLAP_LOCUS13170</name>
</gene>
<accession>A0AAI8VX54</accession>
<comment type="caution">
    <text evidence="2">The sequence shown here is derived from an EMBL/GenBank/DDBJ whole genome shotgun (WGS) entry which is preliminary data.</text>
</comment>
<evidence type="ECO:0000313" key="2">
    <source>
        <dbReference type="EMBL" id="CAJ2512702.1"/>
    </source>
</evidence>
<sequence length="76" mass="8010">MSGEKQQANVGKKRDAAPAPPPQPAQPAQSWGSGYAGLTPGSAAEHLKKANDLIRQNNADYAPWLIRPTNILSGCT</sequence>
<keyword evidence="3" id="KW-1185">Reference proteome</keyword>